<dbReference type="Proteomes" id="UP000439752">
    <property type="component" value="Unassembled WGS sequence"/>
</dbReference>
<reference evidence="1 2" key="1">
    <citation type="submission" date="2019-10" db="EMBL/GenBank/DDBJ databases">
        <authorList>
            <person name="Karimi E."/>
        </authorList>
    </citation>
    <scope>NUCLEOTIDE SEQUENCE [LARGE SCALE GENOMIC DNA]</scope>
    <source>
        <strain evidence="1">Exiguobacterium sp. 9Y</strain>
    </source>
</reference>
<organism evidence="1 2">
    <name type="scientific">Exiguobacterium oxidotolerans</name>
    <dbReference type="NCBI Taxonomy" id="223958"/>
    <lineage>
        <taxon>Bacteria</taxon>
        <taxon>Bacillati</taxon>
        <taxon>Bacillota</taxon>
        <taxon>Bacilli</taxon>
        <taxon>Bacillales</taxon>
        <taxon>Bacillales Family XII. Incertae Sedis</taxon>
        <taxon>Exiguobacterium</taxon>
    </lineage>
</organism>
<keyword evidence="2" id="KW-1185">Reference proteome</keyword>
<accession>A0A653IIB6</accession>
<dbReference type="EMBL" id="CABWKQ010000032">
    <property type="protein sequence ID" value="VWX38370.1"/>
    <property type="molecule type" value="Genomic_DNA"/>
</dbReference>
<evidence type="ECO:0000313" key="1">
    <source>
        <dbReference type="EMBL" id="VWX38370.1"/>
    </source>
</evidence>
<protein>
    <submittedName>
        <fullName evidence="1">Cyclase</fullName>
    </submittedName>
</protein>
<evidence type="ECO:0000313" key="2">
    <source>
        <dbReference type="Proteomes" id="UP000439752"/>
    </source>
</evidence>
<gene>
    <name evidence="1" type="ORF">EXIGUO9Y_380129</name>
</gene>
<sequence>MDIRHETIAVGEQLVSYTHYYSESSQVCFLLSGASYVYNHPYFYYSRMMLLNHDVNIIEIHYMSDDIYELPDEEADDEILRRIDAVIAKVLQEKTYLTHQFIAKSLGTGPLVTLMQRPVFSEATVILLTPLLTVPFIAEGIAASRQRGLLVIGDTDRFHETSALERCRTSNLTVELIPGANHSLDIGFQVDQSLATVAHVTKRIEETLFPVTVIR</sequence>
<dbReference type="AlphaFoldDB" id="A0A653IIB6"/>
<proteinExistence type="predicted"/>
<name>A0A653IIB6_9BACL</name>
<dbReference type="RefSeq" id="WP_159174019.1">
    <property type="nucleotide sequence ID" value="NZ_LR732312.1"/>
</dbReference>